<organism evidence="7 8">
    <name type="scientific">Melanomma pulvis-pyrius CBS 109.77</name>
    <dbReference type="NCBI Taxonomy" id="1314802"/>
    <lineage>
        <taxon>Eukaryota</taxon>
        <taxon>Fungi</taxon>
        <taxon>Dikarya</taxon>
        <taxon>Ascomycota</taxon>
        <taxon>Pezizomycotina</taxon>
        <taxon>Dothideomycetes</taxon>
        <taxon>Pleosporomycetidae</taxon>
        <taxon>Pleosporales</taxon>
        <taxon>Melanommataceae</taxon>
        <taxon>Melanomma</taxon>
    </lineage>
</organism>
<feature type="transmembrane region" description="Helical" evidence="5">
    <location>
        <begin position="352"/>
        <end position="371"/>
    </location>
</feature>
<feature type="transmembrane region" description="Helical" evidence="5">
    <location>
        <begin position="201"/>
        <end position="221"/>
    </location>
</feature>
<dbReference type="PROSITE" id="PS50850">
    <property type="entry name" value="MFS"/>
    <property type="match status" value="1"/>
</dbReference>
<feature type="transmembrane region" description="Helical" evidence="5">
    <location>
        <begin position="272"/>
        <end position="289"/>
    </location>
</feature>
<dbReference type="GO" id="GO:0005886">
    <property type="term" value="C:plasma membrane"/>
    <property type="evidence" value="ECO:0007669"/>
    <property type="project" value="TreeGrafter"/>
</dbReference>
<keyword evidence="4 5" id="KW-0472">Membrane</keyword>
<feature type="transmembrane region" description="Helical" evidence="5">
    <location>
        <begin position="408"/>
        <end position="427"/>
    </location>
</feature>
<feature type="transmembrane region" description="Helical" evidence="5">
    <location>
        <begin position="378"/>
        <end position="396"/>
    </location>
</feature>
<comment type="subcellular location">
    <subcellularLocation>
        <location evidence="1">Membrane</location>
        <topology evidence="1">Multi-pass membrane protein</topology>
    </subcellularLocation>
</comment>
<evidence type="ECO:0000259" key="6">
    <source>
        <dbReference type="PROSITE" id="PS50850"/>
    </source>
</evidence>
<dbReference type="AlphaFoldDB" id="A0A6A6XVP3"/>
<feature type="transmembrane region" description="Helical" evidence="5">
    <location>
        <begin position="167"/>
        <end position="189"/>
    </location>
</feature>
<evidence type="ECO:0000256" key="2">
    <source>
        <dbReference type="ARBA" id="ARBA00022692"/>
    </source>
</evidence>
<dbReference type="InterPro" id="IPR011701">
    <property type="entry name" value="MFS"/>
</dbReference>
<evidence type="ECO:0000256" key="5">
    <source>
        <dbReference type="SAM" id="Phobius"/>
    </source>
</evidence>
<evidence type="ECO:0000313" key="7">
    <source>
        <dbReference type="EMBL" id="KAF2800318.1"/>
    </source>
</evidence>
<feature type="transmembrane region" description="Helical" evidence="5">
    <location>
        <begin position="43"/>
        <end position="68"/>
    </location>
</feature>
<feature type="transmembrane region" description="Helical" evidence="5">
    <location>
        <begin position="133"/>
        <end position="155"/>
    </location>
</feature>
<sequence length="584" mass="63063">MDTRAIKPIDTRIESINARPQILPLEVEATIDAEPVHLGWRTWLVVFVSGFFAVFTQIFTSVAAPSTIAFIVQDLGNPELSGWVIQSPLLMQAVLNPLFGRLSDVLDRKMLVAIPPLFAAAGSFISAKSVDMGMLIAGSVLTGITLATIGVVQSIPAEVLPLKYRSLANGIGFLGGSFGGLLGGFLGGVFCRNPGGWRNMFWMQGALHIACSISLFALYWPRKHSEFPRRSIKEIAWACDPIGCLFYVGGATLLLMGLAWSSGSYPWSDAHVIAPFALGLLFLIIFGLYEWKGRSDGICAHIFFQSGRNFPLSVFACAVEGWMYYSAVNTITTQMTFYLEWDTDSLRISVRQLAYFFPTVFTSLLIIWYSTKFKDIKAPLVLCFTIFLAVSCTYVGTRPDWGNIQYGLNAIAGIGQAGPLTLLLVATQFSTPHAYLSTATGLAFSSRAIGGAFGTAVLYSIINGHISSNYNDAVGKAAMASGLSPDAVVPLLSIMKEGNGPPTKVALLAVLSEVIPGIDSTIVSNAVNAGHGVYARGYQLAWASIVPFVVIAIICCAFLTDVKHMMTEKVEATIEKVSDKTVEY</sequence>
<dbReference type="SUPFAM" id="SSF103473">
    <property type="entry name" value="MFS general substrate transporter"/>
    <property type="match status" value="1"/>
</dbReference>
<gene>
    <name evidence="7" type="ORF">K505DRAFT_345263</name>
</gene>
<feature type="transmembrane region" description="Helical" evidence="5">
    <location>
        <begin position="242"/>
        <end position="260"/>
    </location>
</feature>
<keyword evidence="8" id="KW-1185">Reference proteome</keyword>
<dbReference type="PANTHER" id="PTHR23501">
    <property type="entry name" value="MAJOR FACILITATOR SUPERFAMILY"/>
    <property type="match status" value="1"/>
</dbReference>
<reference evidence="7" key="1">
    <citation type="journal article" date="2020" name="Stud. Mycol.">
        <title>101 Dothideomycetes genomes: a test case for predicting lifestyles and emergence of pathogens.</title>
        <authorList>
            <person name="Haridas S."/>
            <person name="Albert R."/>
            <person name="Binder M."/>
            <person name="Bloem J."/>
            <person name="Labutti K."/>
            <person name="Salamov A."/>
            <person name="Andreopoulos B."/>
            <person name="Baker S."/>
            <person name="Barry K."/>
            <person name="Bills G."/>
            <person name="Bluhm B."/>
            <person name="Cannon C."/>
            <person name="Castanera R."/>
            <person name="Culley D."/>
            <person name="Daum C."/>
            <person name="Ezra D."/>
            <person name="Gonzalez J."/>
            <person name="Henrissat B."/>
            <person name="Kuo A."/>
            <person name="Liang C."/>
            <person name="Lipzen A."/>
            <person name="Lutzoni F."/>
            <person name="Magnuson J."/>
            <person name="Mondo S."/>
            <person name="Nolan M."/>
            <person name="Ohm R."/>
            <person name="Pangilinan J."/>
            <person name="Park H.-J."/>
            <person name="Ramirez L."/>
            <person name="Alfaro M."/>
            <person name="Sun H."/>
            <person name="Tritt A."/>
            <person name="Yoshinaga Y."/>
            <person name="Zwiers L.-H."/>
            <person name="Turgeon B."/>
            <person name="Goodwin S."/>
            <person name="Spatafora J."/>
            <person name="Crous P."/>
            <person name="Grigoriev I."/>
        </authorList>
    </citation>
    <scope>NUCLEOTIDE SEQUENCE</scope>
    <source>
        <strain evidence="7">CBS 109.77</strain>
    </source>
</reference>
<evidence type="ECO:0000256" key="3">
    <source>
        <dbReference type="ARBA" id="ARBA00022989"/>
    </source>
</evidence>
<name>A0A6A6XVP3_9PLEO</name>
<evidence type="ECO:0000313" key="8">
    <source>
        <dbReference type="Proteomes" id="UP000799757"/>
    </source>
</evidence>
<evidence type="ECO:0000256" key="4">
    <source>
        <dbReference type="ARBA" id="ARBA00023136"/>
    </source>
</evidence>
<dbReference type="Gene3D" id="1.20.1250.20">
    <property type="entry name" value="MFS general substrate transporter like domains"/>
    <property type="match status" value="1"/>
</dbReference>
<dbReference type="PANTHER" id="PTHR23501:SF195">
    <property type="entry name" value="PEP5"/>
    <property type="match status" value="1"/>
</dbReference>
<proteinExistence type="predicted"/>
<feature type="domain" description="Major facilitator superfamily (MFS) profile" evidence="6">
    <location>
        <begin position="42"/>
        <end position="499"/>
    </location>
</feature>
<accession>A0A6A6XVP3</accession>
<dbReference type="Pfam" id="PF07690">
    <property type="entry name" value="MFS_1"/>
    <property type="match status" value="1"/>
</dbReference>
<keyword evidence="3 5" id="KW-1133">Transmembrane helix</keyword>
<dbReference type="InterPro" id="IPR020846">
    <property type="entry name" value="MFS_dom"/>
</dbReference>
<feature type="transmembrane region" description="Helical" evidence="5">
    <location>
        <begin position="310"/>
        <end position="332"/>
    </location>
</feature>
<dbReference type="InterPro" id="IPR036259">
    <property type="entry name" value="MFS_trans_sf"/>
</dbReference>
<dbReference type="GO" id="GO:0022857">
    <property type="term" value="F:transmembrane transporter activity"/>
    <property type="evidence" value="ECO:0007669"/>
    <property type="project" value="InterPro"/>
</dbReference>
<feature type="transmembrane region" description="Helical" evidence="5">
    <location>
        <begin position="439"/>
        <end position="462"/>
    </location>
</feature>
<protein>
    <submittedName>
        <fullName evidence="7">MFS general substrate transporter</fullName>
    </submittedName>
</protein>
<dbReference type="EMBL" id="MU001749">
    <property type="protein sequence ID" value="KAF2800318.1"/>
    <property type="molecule type" value="Genomic_DNA"/>
</dbReference>
<feature type="transmembrane region" description="Helical" evidence="5">
    <location>
        <begin position="540"/>
        <end position="559"/>
    </location>
</feature>
<dbReference type="Proteomes" id="UP000799757">
    <property type="component" value="Unassembled WGS sequence"/>
</dbReference>
<keyword evidence="2 5" id="KW-0812">Transmembrane</keyword>
<dbReference type="OrthoDB" id="2587356at2759"/>
<evidence type="ECO:0000256" key="1">
    <source>
        <dbReference type="ARBA" id="ARBA00004141"/>
    </source>
</evidence>